<dbReference type="EMBL" id="JAIFZM010000009">
    <property type="protein sequence ID" value="MCG3419856.1"/>
    <property type="molecule type" value="Genomic_DNA"/>
</dbReference>
<reference evidence="1 2" key="1">
    <citation type="journal article" date="2022" name="Evol. Bioinform. Online">
        <title>Draft Genome Sequence of Oceanobacillus jordanicus Strain GSFE11, a Halotolerant Plant Growth-Promoting Bacterial Endophyte Isolated From the Jordan Valley.</title>
        <authorList>
            <person name="Alhindi T."/>
            <person name="Albdaiwi R."/>
        </authorList>
    </citation>
    <scope>NUCLEOTIDE SEQUENCE [LARGE SCALE GENOMIC DNA]</scope>
    <source>
        <strain evidence="1 2">GSFE11</strain>
    </source>
</reference>
<proteinExistence type="predicted"/>
<protein>
    <submittedName>
        <fullName evidence="1">Uncharacterized protein</fullName>
    </submittedName>
</protein>
<dbReference type="Proteomes" id="UP001199631">
    <property type="component" value="Unassembled WGS sequence"/>
</dbReference>
<organism evidence="1 2">
    <name type="scientific">Oceanobacillus jordanicus</name>
    <dbReference type="NCBI Taxonomy" id="2867266"/>
    <lineage>
        <taxon>Bacteria</taxon>
        <taxon>Bacillati</taxon>
        <taxon>Bacillota</taxon>
        <taxon>Bacilli</taxon>
        <taxon>Bacillales</taxon>
        <taxon>Bacillaceae</taxon>
        <taxon>Oceanobacillus</taxon>
    </lineage>
</organism>
<gene>
    <name evidence="1" type="ORF">K3T81_11895</name>
</gene>
<comment type="caution">
    <text evidence="1">The sequence shown here is derived from an EMBL/GenBank/DDBJ whole genome shotgun (WGS) entry which is preliminary data.</text>
</comment>
<accession>A0AAW5B631</accession>
<dbReference type="AlphaFoldDB" id="A0AAW5B631"/>
<evidence type="ECO:0000313" key="1">
    <source>
        <dbReference type="EMBL" id="MCG3419856.1"/>
    </source>
</evidence>
<name>A0AAW5B631_9BACI</name>
<evidence type="ECO:0000313" key="2">
    <source>
        <dbReference type="Proteomes" id="UP001199631"/>
    </source>
</evidence>
<sequence length="54" mass="6271">MVPHFVEEVHYNVENSSMTAPTEEGKYYYNIITEWDGELIGTAIYAFAILVREE</sequence>
<dbReference type="RefSeq" id="WP_238020301.1">
    <property type="nucleotide sequence ID" value="NZ_JAIFZM010000009.1"/>
</dbReference>
<keyword evidence="2" id="KW-1185">Reference proteome</keyword>